<dbReference type="EMBL" id="BK015232">
    <property type="protein sequence ID" value="DAD97156.1"/>
    <property type="molecule type" value="Genomic_DNA"/>
</dbReference>
<name>A0A8S5NRZ3_9CAUD</name>
<evidence type="ECO:0000313" key="1">
    <source>
        <dbReference type="EMBL" id="DAD97156.1"/>
    </source>
</evidence>
<sequence length="542" mass="59671">MADAILKSGGSGGVSSDEVTASKAQVLQGYSTITSDSDDEIVEGTVKVIDTKENDYSRNTTTGYGIDSRRGKFWAILGHGNAYYMREDNNPHVDIDAAAFGDALPSDIVSTKTATSKNGVAMRGTLPYKGNGGKPNGVVSTEMWYYGTEDAYVTRFDAGAYYNMGEWKPYVSVPVWMAKQAVNYHPEKTLNDTVTCNERGQIKMVDTQAENYKANLSTNYGIDSWNNHTFWMDFPHGNAYYYRADGHPHCCIPAEALGTAQADSVLEGQTATSQNGVKFNGAIRRWVSNTGHVITAVNGEGFAWDDSLAGRGRGIVSKIPNGWYIQGAEYVFLSSPNLYPQNIRAGVNINGITGTMPDYSTGRTVFNGATFDGTLLSGVANKDFHIGRDYYALYLDDRYRYSGIYGGGINLALSTSMTSIRGRRIGCVMSQSVNLAPFNRIAIYWKFNGTIKNGAYFNFRAFVALSSSIQRGIFYSGSSPIDGFSIYRKEIFMTDQTQVSYIDVGDINEHAFLGFHAYADFNNRDRDSLYGSLQVTRIDFLN</sequence>
<accession>A0A8S5NRZ3</accession>
<organism evidence="1">
    <name type="scientific">Siphoviridae sp. ctSWe10</name>
    <dbReference type="NCBI Taxonomy" id="2826344"/>
    <lineage>
        <taxon>Viruses</taxon>
        <taxon>Duplodnaviria</taxon>
        <taxon>Heunggongvirae</taxon>
        <taxon>Uroviricota</taxon>
        <taxon>Caudoviricetes</taxon>
    </lineage>
</organism>
<protein>
    <submittedName>
        <fullName evidence="1">Uncharacterized protein</fullName>
    </submittedName>
</protein>
<proteinExistence type="predicted"/>
<reference evidence="1" key="1">
    <citation type="journal article" date="2021" name="Proc. Natl. Acad. Sci. U.S.A.">
        <title>A Catalog of Tens of Thousands of Viruses from Human Metagenomes Reveals Hidden Associations with Chronic Diseases.</title>
        <authorList>
            <person name="Tisza M.J."/>
            <person name="Buck C.B."/>
        </authorList>
    </citation>
    <scope>NUCLEOTIDE SEQUENCE</scope>
    <source>
        <strain evidence="1">CtSWe10</strain>
    </source>
</reference>